<feature type="compositionally biased region" description="Basic and acidic residues" evidence="1">
    <location>
        <begin position="140"/>
        <end position="164"/>
    </location>
</feature>
<feature type="transmembrane region" description="Helical" evidence="2">
    <location>
        <begin position="444"/>
        <end position="462"/>
    </location>
</feature>
<proteinExistence type="predicted"/>
<organism evidence="3 4">
    <name type="scientific">Micromonospora chokoriensis</name>
    <dbReference type="NCBI Taxonomy" id="356851"/>
    <lineage>
        <taxon>Bacteria</taxon>
        <taxon>Bacillati</taxon>
        <taxon>Actinomycetota</taxon>
        <taxon>Actinomycetes</taxon>
        <taxon>Micromonosporales</taxon>
        <taxon>Micromonosporaceae</taxon>
        <taxon>Micromonospora</taxon>
    </lineage>
</organism>
<sequence>MTSGQPGTGKARPTPADSDAESRPAAASAAGAPAQPARSSDTRSGESPAETDRTAAAPAPDSTTAKNGVPAKNGIPANGSGPGKGGIPANGSGPGKDDKSGESGNDSNDSKSGTPAKDGEGNDTPATGSRDSNGSTASEGGKEGTPAKDGKGSEDAAEPKDGKDSPPQGAAADAKPPTTTKWWRRAGKGGRAGKTDGDSKTDGAATPVVTDRWEAFASAPEPRPSVLTRAGRAVGRFLIHEWTLATLCSVALAVLMTWPTLRYPRYTLPQDYWDPSLQAWQMAWSGHILLADPARLWQSNTFFPELWSFAFSDTLLGYAPAGMLGSGPEDALLRYNIMFVLAHALATLGAYALARQLGAGRIGAAVAGVSYTYAPWLLAQAGHLHVISNGGIPLALAMLARGHGWSLRHGYRPERRHDGWVYAGWLVAAWQLSLGFGIGLPFAYFLAGAVLVAVVLFYVRRLRTRQAVPFGRRLFVADVLGGLFFASVGLLMAYPFFKVTELHPYAERTIDDISIFSPPASGFVTAPAESRIWGGLHEGARAALPWHPEMTLLPGFVLYALALGGLFFSVWRLRHRLLLLAGVLVTMAFAMGTRFFDGAVTYVPLFEHVPGWSALRTPGRLMLWTTLLLGLLAAGAVTAFTDRVRELTAQRIPSWPGPWLRMATLLPLLLVTVEGLNTTPHPVVPTQPAAMRSAQGPLLVLPSNQSLDQHVMLWSTSGFPDVVNGGSGFTPRQLDDVRRVSQSFPDQTSVDYLRTLGVRTVVLLRGQVEGTPWEITIDTPVESLGISRQDVGDAVVYRL</sequence>
<reference evidence="4" key="1">
    <citation type="submission" date="2016-06" db="EMBL/GenBank/DDBJ databases">
        <authorList>
            <person name="Varghese N."/>
            <person name="Submissions Spin"/>
        </authorList>
    </citation>
    <scope>NUCLEOTIDE SEQUENCE [LARGE SCALE GENOMIC DNA]</scope>
    <source>
        <strain evidence="4">DSM 45160</strain>
    </source>
</reference>
<evidence type="ECO:0000313" key="3">
    <source>
        <dbReference type="EMBL" id="SCE81282.1"/>
    </source>
</evidence>
<dbReference type="RefSeq" id="WP_231924481.1">
    <property type="nucleotide sequence ID" value="NZ_LT607409.1"/>
</dbReference>
<feature type="transmembrane region" description="Helical" evidence="2">
    <location>
        <begin position="242"/>
        <end position="261"/>
    </location>
</feature>
<evidence type="ECO:0000256" key="2">
    <source>
        <dbReference type="SAM" id="Phobius"/>
    </source>
</evidence>
<feature type="transmembrane region" description="Helical" evidence="2">
    <location>
        <begin position="577"/>
        <end position="596"/>
    </location>
</feature>
<gene>
    <name evidence="3" type="ORF">GA0070612_1266</name>
</gene>
<feature type="compositionally biased region" description="Gly residues" evidence="1">
    <location>
        <begin position="80"/>
        <end position="94"/>
    </location>
</feature>
<keyword evidence="4" id="KW-1185">Reference proteome</keyword>
<feature type="transmembrane region" description="Helical" evidence="2">
    <location>
        <begin position="552"/>
        <end position="570"/>
    </location>
</feature>
<feature type="compositionally biased region" description="Polar residues" evidence="1">
    <location>
        <begin position="102"/>
        <end position="113"/>
    </location>
</feature>
<dbReference type="EMBL" id="LT607409">
    <property type="protein sequence ID" value="SCE81282.1"/>
    <property type="molecule type" value="Genomic_DNA"/>
</dbReference>
<name>A0A1C4VBF8_9ACTN</name>
<feature type="transmembrane region" description="Helical" evidence="2">
    <location>
        <begin position="621"/>
        <end position="641"/>
    </location>
</feature>
<feature type="compositionally biased region" description="Polar residues" evidence="1">
    <location>
        <begin position="124"/>
        <end position="138"/>
    </location>
</feature>
<feature type="compositionally biased region" description="Low complexity" evidence="1">
    <location>
        <begin position="54"/>
        <end position="65"/>
    </location>
</feature>
<keyword evidence="2" id="KW-0472">Membrane</keyword>
<keyword evidence="2" id="KW-0812">Transmembrane</keyword>
<feature type="transmembrane region" description="Helical" evidence="2">
    <location>
        <begin position="332"/>
        <end position="353"/>
    </location>
</feature>
<accession>A0A1C4VBF8</accession>
<dbReference type="AlphaFoldDB" id="A0A1C4VBF8"/>
<evidence type="ECO:0000313" key="4">
    <source>
        <dbReference type="Proteomes" id="UP000198224"/>
    </source>
</evidence>
<protein>
    <submittedName>
        <fullName evidence="3">Uncharacterized protein</fullName>
    </submittedName>
</protein>
<evidence type="ECO:0000256" key="1">
    <source>
        <dbReference type="SAM" id="MobiDB-lite"/>
    </source>
</evidence>
<feature type="compositionally biased region" description="Low complexity" evidence="1">
    <location>
        <begin position="23"/>
        <end position="39"/>
    </location>
</feature>
<feature type="region of interest" description="Disordered" evidence="1">
    <location>
        <begin position="1"/>
        <end position="205"/>
    </location>
</feature>
<dbReference type="Proteomes" id="UP000198224">
    <property type="component" value="Chromosome I"/>
</dbReference>
<feature type="transmembrane region" description="Helical" evidence="2">
    <location>
        <begin position="474"/>
        <end position="497"/>
    </location>
</feature>
<keyword evidence="2" id="KW-1133">Transmembrane helix</keyword>
<feature type="compositionally biased region" description="Low complexity" evidence="1">
    <location>
        <begin position="170"/>
        <end position="181"/>
    </location>
</feature>